<name>A0A087C1F0_9BIFI</name>
<comment type="caution">
    <text evidence="3">The sequence shown here is derived from an EMBL/GenBank/DDBJ whole genome shotgun (WGS) entry which is preliminary data.</text>
</comment>
<keyword evidence="2" id="KW-0812">Transmembrane</keyword>
<dbReference type="RefSeq" id="WP_033511233.1">
    <property type="nucleotide sequence ID" value="NZ_JDUO01000001.1"/>
</dbReference>
<protein>
    <submittedName>
        <fullName evidence="3">Uncharacterized protein</fullName>
    </submittedName>
</protein>
<feature type="region of interest" description="Disordered" evidence="1">
    <location>
        <begin position="1"/>
        <end position="41"/>
    </location>
</feature>
<reference evidence="3 4" key="1">
    <citation type="submission" date="2014-03" db="EMBL/GenBank/DDBJ databases">
        <title>Genomics of Bifidobacteria.</title>
        <authorList>
            <person name="Ventura M."/>
            <person name="Milani C."/>
            <person name="Lugli G.A."/>
        </authorList>
    </citation>
    <scope>NUCLEOTIDE SEQUENCE [LARGE SCALE GENOMIC DNA]</scope>
    <source>
        <strain evidence="3 4">DSM 21395</strain>
    </source>
</reference>
<dbReference type="GeneID" id="93093814"/>
<sequence length="152" mass="16614">MATSSRTIRSNAAPAGRTHEAGAPPARPDLHVVTGNRNHSSPVTRGVERLFTWTRTRKAPMLNVVIAMVFLAVCLVGSLTLRTQMVQQAFEQTQVQGHIATLTQDVEDDQAKLDELQASLPRKAQDMGMVPQQGSIAIDLNGYVAANQKERR</sequence>
<feature type="compositionally biased region" description="Polar residues" evidence="1">
    <location>
        <begin position="1"/>
        <end position="10"/>
    </location>
</feature>
<dbReference type="AlphaFoldDB" id="A0A087C1F0"/>
<evidence type="ECO:0000256" key="2">
    <source>
        <dbReference type="SAM" id="Phobius"/>
    </source>
</evidence>
<dbReference type="EMBL" id="JGZE01000010">
    <property type="protein sequence ID" value="KFI77100.1"/>
    <property type="molecule type" value="Genomic_DNA"/>
</dbReference>
<evidence type="ECO:0000256" key="1">
    <source>
        <dbReference type="SAM" id="MobiDB-lite"/>
    </source>
</evidence>
<accession>A0A087C1F0</accession>
<organism evidence="3 4">
    <name type="scientific">Bifidobacterium mongoliense DSM 21395</name>
    <dbReference type="NCBI Taxonomy" id="1437603"/>
    <lineage>
        <taxon>Bacteria</taxon>
        <taxon>Bacillati</taxon>
        <taxon>Actinomycetota</taxon>
        <taxon>Actinomycetes</taxon>
        <taxon>Bifidobacteriales</taxon>
        <taxon>Bifidobacteriaceae</taxon>
        <taxon>Bifidobacterium</taxon>
    </lineage>
</organism>
<keyword evidence="2" id="KW-0472">Membrane</keyword>
<keyword evidence="4" id="KW-1185">Reference proteome</keyword>
<proteinExistence type="predicted"/>
<dbReference type="eggNOG" id="COG2919">
    <property type="taxonomic scope" value="Bacteria"/>
</dbReference>
<evidence type="ECO:0000313" key="3">
    <source>
        <dbReference type="EMBL" id="KFI77100.1"/>
    </source>
</evidence>
<keyword evidence="2" id="KW-1133">Transmembrane helix</keyword>
<feature type="transmembrane region" description="Helical" evidence="2">
    <location>
        <begin position="61"/>
        <end position="81"/>
    </location>
</feature>
<dbReference type="Proteomes" id="UP000029082">
    <property type="component" value="Unassembled WGS sequence"/>
</dbReference>
<dbReference type="OrthoDB" id="3240362at2"/>
<dbReference type="STRING" id="1437603.GCA_000771525_00266"/>
<evidence type="ECO:0000313" key="4">
    <source>
        <dbReference type="Proteomes" id="UP000029082"/>
    </source>
</evidence>
<gene>
    <name evidence="3" type="ORF">BMON_0660</name>
</gene>